<protein>
    <recommendedName>
        <fullName evidence="8">Tryptophan--tRNA ligase</fullName>
        <ecNumber evidence="8">6.1.1.2</ecNumber>
    </recommendedName>
    <alternativeName>
        <fullName evidence="8">Tryptophanyl-tRNA synthetase</fullName>
        <shortName evidence="8">TrpRS</shortName>
    </alternativeName>
</protein>
<feature type="binding site" evidence="8">
    <location>
        <begin position="149"/>
        <end position="151"/>
    </location>
    <ligand>
        <name>ATP</name>
        <dbReference type="ChEBI" id="CHEBI:30616"/>
    </ligand>
</feature>
<feature type="binding site" evidence="8">
    <location>
        <begin position="218"/>
        <end position="222"/>
    </location>
    <ligand>
        <name>ATP</name>
        <dbReference type="ChEBI" id="CHEBI:30616"/>
    </ligand>
</feature>
<feature type="short sequence motif" description="'HIGH' region" evidence="8">
    <location>
        <begin position="12"/>
        <end position="20"/>
    </location>
</feature>
<evidence type="ECO:0000256" key="2">
    <source>
        <dbReference type="ARBA" id="ARBA00022598"/>
    </source>
</evidence>
<proteinExistence type="inferred from homology"/>
<keyword evidence="5 8" id="KW-0648">Protein biosynthesis</keyword>
<evidence type="ECO:0000256" key="8">
    <source>
        <dbReference type="HAMAP-Rule" id="MF_00140"/>
    </source>
</evidence>
<dbReference type="GO" id="GO:0005829">
    <property type="term" value="C:cytosol"/>
    <property type="evidence" value="ECO:0007669"/>
    <property type="project" value="TreeGrafter"/>
</dbReference>
<dbReference type="NCBIfam" id="TIGR00233">
    <property type="entry name" value="trpS"/>
    <property type="match status" value="1"/>
</dbReference>
<evidence type="ECO:0000256" key="7">
    <source>
        <dbReference type="ARBA" id="ARBA00049929"/>
    </source>
</evidence>
<dbReference type="InterPro" id="IPR014729">
    <property type="entry name" value="Rossmann-like_a/b/a_fold"/>
</dbReference>
<dbReference type="STRING" id="1797737.A2196_04680"/>
<dbReference type="CDD" id="cd00806">
    <property type="entry name" value="TrpRS_core"/>
    <property type="match status" value="1"/>
</dbReference>
<evidence type="ECO:0000256" key="3">
    <source>
        <dbReference type="ARBA" id="ARBA00022741"/>
    </source>
</evidence>
<feature type="binding site" evidence="8">
    <location>
        <position position="210"/>
    </location>
    <ligand>
        <name>ATP</name>
        <dbReference type="ChEBI" id="CHEBI:30616"/>
    </ligand>
</feature>
<evidence type="ECO:0000313" key="10">
    <source>
        <dbReference type="EMBL" id="OGE02313.1"/>
    </source>
</evidence>
<comment type="catalytic activity">
    <reaction evidence="7 8">
        <text>tRNA(Trp) + L-tryptophan + ATP = L-tryptophyl-tRNA(Trp) + AMP + diphosphate + H(+)</text>
        <dbReference type="Rhea" id="RHEA:24080"/>
        <dbReference type="Rhea" id="RHEA-COMP:9671"/>
        <dbReference type="Rhea" id="RHEA-COMP:9705"/>
        <dbReference type="ChEBI" id="CHEBI:15378"/>
        <dbReference type="ChEBI" id="CHEBI:30616"/>
        <dbReference type="ChEBI" id="CHEBI:33019"/>
        <dbReference type="ChEBI" id="CHEBI:57912"/>
        <dbReference type="ChEBI" id="CHEBI:78442"/>
        <dbReference type="ChEBI" id="CHEBI:78535"/>
        <dbReference type="ChEBI" id="CHEBI:456215"/>
        <dbReference type="EC" id="6.1.1.2"/>
    </reaction>
</comment>
<organism evidence="10 11">
    <name type="scientific">Candidatus Curtissbacteria bacterium RIFOXYA1_FULL_41_14</name>
    <dbReference type="NCBI Taxonomy" id="1797737"/>
    <lineage>
        <taxon>Bacteria</taxon>
        <taxon>Candidatus Curtissiibacteriota</taxon>
    </lineage>
</organism>
<feature type="short sequence motif" description="'KMSKS' region" evidence="8">
    <location>
        <begin position="218"/>
        <end position="222"/>
    </location>
</feature>
<dbReference type="Pfam" id="PF00579">
    <property type="entry name" value="tRNA-synt_1b"/>
    <property type="match status" value="1"/>
</dbReference>
<dbReference type="HAMAP" id="MF_00140_B">
    <property type="entry name" value="Trp_tRNA_synth_B"/>
    <property type="match status" value="1"/>
</dbReference>
<evidence type="ECO:0000256" key="4">
    <source>
        <dbReference type="ARBA" id="ARBA00022840"/>
    </source>
</evidence>
<reference evidence="10 11" key="1">
    <citation type="journal article" date="2016" name="Nat. Commun.">
        <title>Thousands of microbial genomes shed light on interconnected biogeochemical processes in an aquifer system.</title>
        <authorList>
            <person name="Anantharaman K."/>
            <person name="Brown C.T."/>
            <person name="Hug L.A."/>
            <person name="Sharon I."/>
            <person name="Castelle C.J."/>
            <person name="Probst A.J."/>
            <person name="Thomas B.C."/>
            <person name="Singh A."/>
            <person name="Wilkins M.J."/>
            <person name="Karaoz U."/>
            <person name="Brodie E.L."/>
            <person name="Williams K.H."/>
            <person name="Hubbard S.S."/>
            <person name="Banfield J.F."/>
        </authorList>
    </citation>
    <scope>NUCLEOTIDE SEQUENCE [LARGE SCALE GENOMIC DNA]</scope>
</reference>
<dbReference type="PANTHER" id="PTHR43766:SF1">
    <property type="entry name" value="TRYPTOPHAN--TRNA LIGASE, MITOCHONDRIAL"/>
    <property type="match status" value="1"/>
</dbReference>
<dbReference type="InterPro" id="IPR024109">
    <property type="entry name" value="Trp-tRNA-ligase_bac-type"/>
</dbReference>
<dbReference type="PANTHER" id="PTHR43766">
    <property type="entry name" value="TRYPTOPHAN--TRNA LIGASE, MITOCHONDRIAL"/>
    <property type="match status" value="1"/>
</dbReference>
<dbReference type="Gene3D" id="1.10.240.10">
    <property type="entry name" value="Tyrosyl-Transfer RNA Synthetase"/>
    <property type="match status" value="1"/>
</dbReference>
<feature type="binding site" evidence="8">
    <location>
        <begin position="19"/>
        <end position="20"/>
    </location>
    <ligand>
        <name>ATP</name>
        <dbReference type="ChEBI" id="CHEBI:30616"/>
    </ligand>
</feature>
<keyword evidence="4 8" id="KW-0067">ATP-binding</keyword>
<comment type="similarity">
    <text evidence="1 8 9">Belongs to the class-I aminoacyl-tRNA synthetase family.</text>
</comment>
<keyword evidence="6 8" id="KW-0030">Aminoacyl-tRNA synthetase</keyword>
<dbReference type="InterPro" id="IPR002305">
    <property type="entry name" value="aa-tRNA-synth_Ic"/>
</dbReference>
<name>A0A1F5HDT0_9BACT</name>
<comment type="subcellular location">
    <subcellularLocation>
        <location evidence="8">Cytoplasm</location>
    </subcellularLocation>
</comment>
<dbReference type="SUPFAM" id="SSF52374">
    <property type="entry name" value="Nucleotidylyl transferase"/>
    <property type="match status" value="1"/>
</dbReference>
<dbReference type="FunFam" id="1.10.240.10:FF:000005">
    <property type="entry name" value="Tryptophan--tRNA ligase"/>
    <property type="match status" value="1"/>
</dbReference>
<dbReference type="EMBL" id="MFCA01000016">
    <property type="protein sequence ID" value="OGE02313.1"/>
    <property type="molecule type" value="Genomic_DNA"/>
</dbReference>
<dbReference type="PROSITE" id="PS00178">
    <property type="entry name" value="AA_TRNA_LIGASE_I"/>
    <property type="match status" value="1"/>
</dbReference>
<dbReference type="GO" id="GO:0005524">
    <property type="term" value="F:ATP binding"/>
    <property type="evidence" value="ECO:0007669"/>
    <property type="project" value="UniProtKB-UniRule"/>
</dbReference>
<accession>A0A1F5HDT0</accession>
<dbReference type="GO" id="GO:0006436">
    <property type="term" value="P:tryptophanyl-tRNA aminoacylation"/>
    <property type="evidence" value="ECO:0007669"/>
    <property type="project" value="UniProtKB-UniRule"/>
</dbReference>
<evidence type="ECO:0000313" key="11">
    <source>
        <dbReference type="Proteomes" id="UP000176751"/>
    </source>
</evidence>
<evidence type="ECO:0000256" key="9">
    <source>
        <dbReference type="RuleBase" id="RU363036"/>
    </source>
</evidence>
<dbReference type="Proteomes" id="UP000176751">
    <property type="component" value="Unassembled WGS sequence"/>
</dbReference>
<keyword evidence="3 8" id="KW-0547">Nucleotide-binding</keyword>
<dbReference type="PRINTS" id="PR01039">
    <property type="entry name" value="TRNASYNTHTRP"/>
</dbReference>
<dbReference type="InterPro" id="IPR050203">
    <property type="entry name" value="Trp-tRNA_synthetase"/>
</dbReference>
<evidence type="ECO:0000256" key="6">
    <source>
        <dbReference type="ARBA" id="ARBA00023146"/>
    </source>
</evidence>
<evidence type="ECO:0000256" key="1">
    <source>
        <dbReference type="ARBA" id="ARBA00005594"/>
    </source>
</evidence>
<dbReference type="GO" id="GO:0004830">
    <property type="term" value="F:tryptophan-tRNA ligase activity"/>
    <property type="evidence" value="ECO:0007669"/>
    <property type="project" value="UniProtKB-UniRule"/>
</dbReference>
<dbReference type="EC" id="6.1.1.2" evidence="8"/>
<keyword evidence="2 8" id="KW-0436">Ligase</keyword>
<keyword evidence="8" id="KW-0963">Cytoplasm</keyword>
<dbReference type="AlphaFoldDB" id="A0A1F5HDT0"/>
<comment type="subunit">
    <text evidence="8">Homodimer.</text>
</comment>
<sequence>MNKKRILTGDRPTGKLHLGHYVGSLKNRVKLQDEYDCYFIIADLHTLTTAPEKTGELKENIRELVLDYLSIGIDPAKSTVYVQSQIPEVAELAVIFSNLATVPRLQRVPTLKDVMRDADIKIPSLGLLGYPVLQAADILMVKADLVPVGRDQASHIEVTREIAREFNRLYPLVLTPGVSRAESLRTPGVDMGSGVFPIPEALIPEDIGTLPGTDGRVKMSKSAGNVINLSDDSQAIKKKVMGMYTDPSRVHGDEPGNTEQNPVFIYLEAFVPEIRNSKFEIRKEELKKRYKTGKVKDVEVKEFLFGVLEEFLQPLRARRQKFENQPEVIENILKEGTERARAEAQRTLADVRMVMKIDY</sequence>
<dbReference type="Gene3D" id="3.40.50.620">
    <property type="entry name" value="HUPs"/>
    <property type="match status" value="1"/>
</dbReference>
<evidence type="ECO:0000256" key="5">
    <source>
        <dbReference type="ARBA" id="ARBA00022917"/>
    </source>
</evidence>
<gene>
    <name evidence="8" type="primary">trpS</name>
    <name evidence="10" type="ORF">A2196_04680</name>
</gene>
<dbReference type="InterPro" id="IPR001412">
    <property type="entry name" value="aa-tRNA-synth_I_CS"/>
</dbReference>
<feature type="binding site" evidence="8">
    <location>
        <position position="137"/>
    </location>
    <ligand>
        <name>L-tryptophan</name>
        <dbReference type="ChEBI" id="CHEBI:57912"/>
    </ligand>
</feature>
<comment type="function">
    <text evidence="8">Catalyzes the attachment of tryptophan to tRNA(Trp).</text>
</comment>
<feature type="binding site" evidence="8">
    <location>
        <begin position="11"/>
        <end position="13"/>
    </location>
    <ligand>
        <name>ATP</name>
        <dbReference type="ChEBI" id="CHEBI:30616"/>
    </ligand>
</feature>
<comment type="caution">
    <text evidence="10">The sequence shown here is derived from an EMBL/GenBank/DDBJ whole genome shotgun (WGS) entry which is preliminary data.</text>
</comment>
<dbReference type="InterPro" id="IPR002306">
    <property type="entry name" value="Trp-tRNA-ligase"/>
</dbReference>